<dbReference type="RefSeq" id="WP_089680238.1">
    <property type="nucleotide sequence ID" value="NZ_FNFO01000002.1"/>
</dbReference>
<dbReference type="STRING" id="1075417.SAMN05421823_102518"/>
<protein>
    <submittedName>
        <fullName evidence="1">Uncharacterized protein</fullName>
    </submittedName>
</protein>
<name>A0A1G9B6M7_9BACT</name>
<keyword evidence="2" id="KW-1185">Reference proteome</keyword>
<reference evidence="1 2" key="1">
    <citation type="submission" date="2016-10" db="EMBL/GenBank/DDBJ databases">
        <authorList>
            <person name="de Groot N.N."/>
        </authorList>
    </citation>
    <scope>NUCLEOTIDE SEQUENCE [LARGE SCALE GENOMIC DNA]</scope>
    <source>
        <strain evidence="1 2">DSM 25186</strain>
    </source>
</reference>
<organism evidence="1 2">
    <name type="scientific">Catalinimonas alkaloidigena</name>
    <dbReference type="NCBI Taxonomy" id="1075417"/>
    <lineage>
        <taxon>Bacteria</taxon>
        <taxon>Pseudomonadati</taxon>
        <taxon>Bacteroidota</taxon>
        <taxon>Cytophagia</taxon>
        <taxon>Cytophagales</taxon>
        <taxon>Catalimonadaceae</taxon>
        <taxon>Catalinimonas</taxon>
    </lineage>
</organism>
<dbReference type="OrthoDB" id="1352970at2"/>
<sequence length="167" mass="19883">MTEQQYYDYFLDVATRHPDLQHTDQKPRFFQMNVEEVISGRGNFRPEDYVLVIDSFEGQLVDYRSDNILDYQHGAFQVLRHSPKDDALLRRQIESKTKQIVFQILAKLLHDRLPENGRLFNLEVSNTKYFKIGPVFDQVYGHRCELTFYESASHNLDYDPSLWYPLE</sequence>
<proteinExistence type="predicted"/>
<dbReference type="AlphaFoldDB" id="A0A1G9B6M7"/>
<accession>A0A1G9B6M7</accession>
<evidence type="ECO:0000313" key="1">
    <source>
        <dbReference type="EMBL" id="SDK34744.1"/>
    </source>
</evidence>
<dbReference type="EMBL" id="FNFO01000002">
    <property type="protein sequence ID" value="SDK34744.1"/>
    <property type="molecule type" value="Genomic_DNA"/>
</dbReference>
<gene>
    <name evidence="1" type="ORF">SAMN05421823_102518</name>
</gene>
<evidence type="ECO:0000313" key="2">
    <source>
        <dbReference type="Proteomes" id="UP000198510"/>
    </source>
</evidence>
<dbReference type="Proteomes" id="UP000198510">
    <property type="component" value="Unassembled WGS sequence"/>
</dbReference>